<dbReference type="Pfam" id="PF07690">
    <property type="entry name" value="MFS_1"/>
    <property type="match status" value="2"/>
</dbReference>
<dbReference type="Gene3D" id="1.20.1250.20">
    <property type="entry name" value="MFS general substrate transporter like domains"/>
    <property type="match status" value="2"/>
</dbReference>
<sequence>MEDETVVTRSNPNTTNDEHPSKTVGRQHTFSFSSVDADEENSKLILHENVGVELPSPPDGGWGWVIVFASFVCNLVLDGICYTFGVLMEPLVNYYDSSRSNISIIGSLLCGMYLTSGPIVGGLVNKYGCRPVCMTGSLIACIGLAASTLSEDIPTMMFTYGIIGGIGLGLVYLPAVVAVGYYFEKKRALATGISVCGSGVGTFLFAPFATYLVSEMGWKGANLIFAGLCFNCAVAGALMRPLELVAVPNVKNEDEAQFVVQLPDGTHHLQMSRNSTMHSINNEIGVSHYEISASINIPQLPTITEQSVTAQQIEERKTIQEVFPEIQQQEELKQQQEQLKQQQLLLQQQRARGQRLRTLSENPEGGNKFTITPVKEGSIPRNSSAPHFVDPFRGIPRNLSNPGLGKSSKVSGSETFGSHLDSPEHTIFSHFDGSNSTIYLQPGSSAGNRPQVRPLYRKDIFYSGSVLNLPDNQNQNIPTEDYRQSVLSIPRHSRRSSQQFSIHRGSIMASHLSLPPAAVRKMSVQIEDNSKPMINVIKEMINYHLLSNPRFLFICMSNVFAMLGFYVPFVFLPDMAVSRGVERESANILISIIGISNTFGRVLAGWFSDFEFVNSLVVTNIALFLSGISVLLLPVFNSYTAYAIIALLFGFFVAAYVSLTSIVLVDLMGLDNLTSSFGLLVLFRGISSMFGPPLAGAVFDATHSYETTFFMAGGFLILSGFVSTLADIYQRVELRKAKRVKSI</sequence>
<feature type="transmembrane region" description="Helical" evidence="4">
    <location>
        <begin position="551"/>
        <end position="573"/>
    </location>
</feature>
<feature type="transmembrane region" description="Helical" evidence="4">
    <location>
        <begin position="195"/>
        <end position="214"/>
    </location>
</feature>
<keyword evidence="4" id="KW-1133">Transmembrane helix</keyword>
<evidence type="ECO:0000256" key="3">
    <source>
        <dbReference type="SAM" id="MobiDB-lite"/>
    </source>
</evidence>
<dbReference type="InterPro" id="IPR011701">
    <property type="entry name" value="MFS"/>
</dbReference>
<proteinExistence type="predicted"/>
<dbReference type="InterPro" id="IPR036259">
    <property type="entry name" value="MFS_trans_sf"/>
</dbReference>
<feature type="transmembrane region" description="Helical" evidence="4">
    <location>
        <begin position="616"/>
        <end position="636"/>
    </location>
</feature>
<feature type="transmembrane region" description="Helical" evidence="4">
    <location>
        <begin position="132"/>
        <end position="150"/>
    </location>
</feature>
<dbReference type="EMBL" id="HACA01025424">
    <property type="protein sequence ID" value="CDW42785.1"/>
    <property type="molecule type" value="Transcribed_RNA"/>
</dbReference>
<feature type="region of interest" description="Disordered" evidence="3">
    <location>
        <begin position="1"/>
        <end position="25"/>
    </location>
</feature>
<feature type="transmembrane region" description="Helical" evidence="4">
    <location>
        <begin position="64"/>
        <end position="88"/>
    </location>
</feature>
<name>A0A0K2UYI8_LEPSM</name>
<comment type="subcellular location">
    <subcellularLocation>
        <location evidence="1">Membrane</location>
        <topology evidence="1">Multi-pass membrane protein</topology>
    </subcellularLocation>
</comment>
<feature type="transmembrane region" description="Helical" evidence="4">
    <location>
        <begin position="642"/>
        <end position="665"/>
    </location>
</feature>
<dbReference type="InterPro" id="IPR050327">
    <property type="entry name" value="Proton-linked_MCT"/>
</dbReference>
<evidence type="ECO:0000256" key="2">
    <source>
        <dbReference type="SAM" id="Coils"/>
    </source>
</evidence>
<dbReference type="SUPFAM" id="SSF103473">
    <property type="entry name" value="MFS general substrate transporter"/>
    <property type="match status" value="1"/>
</dbReference>
<keyword evidence="2" id="KW-0175">Coiled coil</keyword>
<dbReference type="GO" id="GO:0008028">
    <property type="term" value="F:monocarboxylic acid transmembrane transporter activity"/>
    <property type="evidence" value="ECO:0007669"/>
    <property type="project" value="TreeGrafter"/>
</dbReference>
<dbReference type="PROSITE" id="PS50850">
    <property type="entry name" value="MFS"/>
    <property type="match status" value="1"/>
</dbReference>
<dbReference type="OrthoDB" id="2213137at2759"/>
<feature type="transmembrane region" description="Helical" evidence="4">
    <location>
        <begin position="585"/>
        <end position="604"/>
    </location>
</feature>
<feature type="transmembrane region" description="Helical" evidence="4">
    <location>
        <begin position="162"/>
        <end position="183"/>
    </location>
</feature>
<organism evidence="6">
    <name type="scientific">Lepeophtheirus salmonis</name>
    <name type="common">Salmon louse</name>
    <name type="synonym">Caligus salmonis</name>
    <dbReference type="NCBI Taxonomy" id="72036"/>
    <lineage>
        <taxon>Eukaryota</taxon>
        <taxon>Metazoa</taxon>
        <taxon>Ecdysozoa</taxon>
        <taxon>Arthropoda</taxon>
        <taxon>Crustacea</taxon>
        <taxon>Multicrustacea</taxon>
        <taxon>Hexanauplia</taxon>
        <taxon>Copepoda</taxon>
        <taxon>Siphonostomatoida</taxon>
        <taxon>Caligidae</taxon>
        <taxon>Lepeophtheirus</taxon>
    </lineage>
</organism>
<feature type="transmembrane region" description="Helical" evidence="4">
    <location>
        <begin position="709"/>
        <end position="729"/>
    </location>
</feature>
<evidence type="ECO:0000256" key="4">
    <source>
        <dbReference type="SAM" id="Phobius"/>
    </source>
</evidence>
<dbReference type="PANTHER" id="PTHR11360:SF286">
    <property type="entry name" value="GH22266P"/>
    <property type="match status" value="1"/>
</dbReference>
<dbReference type="GO" id="GO:0016020">
    <property type="term" value="C:membrane"/>
    <property type="evidence" value="ECO:0007669"/>
    <property type="project" value="UniProtKB-SubCell"/>
</dbReference>
<reference evidence="6" key="1">
    <citation type="submission" date="2014-05" db="EMBL/GenBank/DDBJ databases">
        <authorList>
            <person name="Chronopoulou M."/>
        </authorList>
    </citation>
    <scope>NUCLEOTIDE SEQUENCE</scope>
    <source>
        <tissue evidence="6">Whole organism</tissue>
    </source>
</reference>
<evidence type="ECO:0000259" key="5">
    <source>
        <dbReference type="PROSITE" id="PS50850"/>
    </source>
</evidence>
<dbReference type="EMBL" id="HACA01025425">
    <property type="protein sequence ID" value="CDW42786.1"/>
    <property type="molecule type" value="Transcribed_RNA"/>
</dbReference>
<feature type="region of interest" description="Disordered" evidence="3">
    <location>
        <begin position="399"/>
        <end position="418"/>
    </location>
</feature>
<feature type="domain" description="Major facilitator superfamily (MFS) profile" evidence="5">
    <location>
        <begin position="62"/>
        <end position="731"/>
    </location>
</feature>
<keyword evidence="4" id="KW-0812">Transmembrane</keyword>
<feature type="transmembrane region" description="Helical" evidence="4">
    <location>
        <begin position="100"/>
        <end position="120"/>
    </location>
</feature>
<feature type="coiled-coil region" evidence="2">
    <location>
        <begin position="325"/>
        <end position="352"/>
    </location>
</feature>
<feature type="region of interest" description="Disordered" evidence="3">
    <location>
        <begin position="359"/>
        <end position="392"/>
    </location>
</feature>
<accession>A0A0K2UYI8</accession>
<dbReference type="InterPro" id="IPR020846">
    <property type="entry name" value="MFS_dom"/>
</dbReference>
<keyword evidence="4" id="KW-0472">Membrane</keyword>
<evidence type="ECO:0000313" key="6">
    <source>
        <dbReference type="EMBL" id="CDW42786.1"/>
    </source>
</evidence>
<evidence type="ECO:0000256" key="1">
    <source>
        <dbReference type="ARBA" id="ARBA00004141"/>
    </source>
</evidence>
<protein>
    <recommendedName>
        <fullName evidence="5">Major facilitator superfamily (MFS) profile domain-containing protein</fullName>
    </recommendedName>
</protein>
<dbReference type="AlphaFoldDB" id="A0A0K2UYI8"/>
<dbReference type="PANTHER" id="PTHR11360">
    <property type="entry name" value="MONOCARBOXYLATE TRANSPORTER"/>
    <property type="match status" value="1"/>
</dbReference>